<dbReference type="InterPro" id="IPR008427">
    <property type="entry name" value="Extracellular_membr_CFEM_dom"/>
</dbReference>
<dbReference type="GO" id="GO:0005576">
    <property type="term" value="C:extracellular region"/>
    <property type="evidence" value="ECO:0007669"/>
    <property type="project" value="UniProtKB-SubCell"/>
</dbReference>
<evidence type="ECO:0000256" key="5">
    <source>
        <dbReference type="SAM" id="MobiDB-lite"/>
    </source>
</evidence>
<feature type="domain" description="CFEM" evidence="7">
    <location>
        <begin position="25"/>
        <end position="140"/>
    </location>
</feature>
<dbReference type="EMBL" id="JANIEX010000997">
    <property type="protein sequence ID" value="KAJ3561489.1"/>
    <property type="molecule type" value="Genomic_DNA"/>
</dbReference>
<dbReference type="Pfam" id="PF05730">
    <property type="entry name" value="CFEM"/>
    <property type="match status" value="1"/>
</dbReference>
<evidence type="ECO:0000313" key="8">
    <source>
        <dbReference type="EMBL" id="KAJ3561489.1"/>
    </source>
</evidence>
<sequence length="187" mass="17632">MIFNTKIAILSLVAVVAAQSSSGNTSTTASRSAPASASASGSASSAIPSGFGLTPCIVSCVTPAAERAGCVSFANITCVCQSTSFQTEARDCLQKNCSATDVTTALGLQSSQCAALMTASGSAGASVSNTASGASATQTSPTGSANSTASGTGAAASTTPTGAASSMTASIWGLVAGVLGAVAAAAL</sequence>
<comment type="caution">
    <text evidence="8">The sequence shown here is derived from an EMBL/GenBank/DDBJ whole genome shotgun (WGS) entry which is preliminary data.</text>
</comment>
<feature type="compositionally biased region" description="Low complexity" evidence="5">
    <location>
        <begin position="139"/>
        <end position="157"/>
    </location>
</feature>
<dbReference type="SMART" id="SM00747">
    <property type="entry name" value="CFEM"/>
    <property type="match status" value="1"/>
</dbReference>
<evidence type="ECO:0000256" key="3">
    <source>
        <dbReference type="ARBA" id="ARBA00022729"/>
    </source>
</evidence>
<protein>
    <recommendedName>
        <fullName evidence="7">CFEM domain-containing protein</fullName>
    </recommendedName>
</protein>
<dbReference type="AlphaFoldDB" id="A0AAD5YME9"/>
<keyword evidence="9" id="KW-1185">Reference proteome</keyword>
<evidence type="ECO:0000313" key="9">
    <source>
        <dbReference type="Proteomes" id="UP001213000"/>
    </source>
</evidence>
<keyword evidence="4" id="KW-1015">Disulfide bond</keyword>
<reference evidence="8" key="1">
    <citation type="submission" date="2022-07" db="EMBL/GenBank/DDBJ databases">
        <title>Genome Sequence of Leucocoprinus birnbaumii.</title>
        <authorList>
            <person name="Buettner E."/>
        </authorList>
    </citation>
    <scope>NUCLEOTIDE SEQUENCE</scope>
    <source>
        <strain evidence="8">VT141</strain>
    </source>
</reference>
<gene>
    <name evidence="8" type="ORF">NP233_g10164</name>
</gene>
<organism evidence="8 9">
    <name type="scientific">Leucocoprinus birnbaumii</name>
    <dbReference type="NCBI Taxonomy" id="56174"/>
    <lineage>
        <taxon>Eukaryota</taxon>
        <taxon>Fungi</taxon>
        <taxon>Dikarya</taxon>
        <taxon>Basidiomycota</taxon>
        <taxon>Agaricomycotina</taxon>
        <taxon>Agaricomycetes</taxon>
        <taxon>Agaricomycetidae</taxon>
        <taxon>Agaricales</taxon>
        <taxon>Agaricineae</taxon>
        <taxon>Agaricaceae</taxon>
        <taxon>Leucocoprinus</taxon>
    </lineage>
</organism>
<evidence type="ECO:0000256" key="6">
    <source>
        <dbReference type="SAM" id="SignalP"/>
    </source>
</evidence>
<dbReference type="PROSITE" id="PS52012">
    <property type="entry name" value="CFEM"/>
    <property type="match status" value="1"/>
</dbReference>
<keyword evidence="2" id="KW-0964">Secreted</keyword>
<evidence type="ECO:0000256" key="2">
    <source>
        <dbReference type="ARBA" id="ARBA00022525"/>
    </source>
</evidence>
<feature type="chain" id="PRO_5042254916" description="CFEM domain-containing protein" evidence="6">
    <location>
        <begin position="19"/>
        <end position="187"/>
    </location>
</feature>
<proteinExistence type="predicted"/>
<evidence type="ECO:0000256" key="1">
    <source>
        <dbReference type="ARBA" id="ARBA00004613"/>
    </source>
</evidence>
<comment type="subcellular location">
    <subcellularLocation>
        <location evidence="1">Secreted</location>
    </subcellularLocation>
</comment>
<feature type="signal peptide" evidence="6">
    <location>
        <begin position="1"/>
        <end position="18"/>
    </location>
</feature>
<accession>A0AAD5YME9</accession>
<name>A0AAD5YME9_9AGAR</name>
<evidence type="ECO:0000259" key="7">
    <source>
        <dbReference type="PROSITE" id="PS52012"/>
    </source>
</evidence>
<dbReference type="Proteomes" id="UP001213000">
    <property type="component" value="Unassembled WGS sequence"/>
</dbReference>
<evidence type="ECO:0000256" key="4">
    <source>
        <dbReference type="ARBA" id="ARBA00023157"/>
    </source>
</evidence>
<keyword evidence="3 6" id="KW-0732">Signal</keyword>
<feature type="region of interest" description="Disordered" evidence="5">
    <location>
        <begin position="130"/>
        <end position="157"/>
    </location>
</feature>